<evidence type="ECO:0000313" key="1">
    <source>
        <dbReference type="EMBL" id="ACD03501.1"/>
    </source>
</evidence>
<protein>
    <submittedName>
        <fullName evidence="1">Uncharacterized protein</fullName>
    </submittedName>
</protein>
<dbReference type="KEGG" id="vg:6295375"/>
<proteinExistence type="predicted"/>
<name>B2YG19_MHVB</name>
<gene>
    <name evidence="1" type="ORF">MdSGHV042</name>
</gene>
<dbReference type="GeneID" id="6295375"/>
<organism evidence="1 2">
    <name type="scientific">Musca hytrovirus</name>
    <name type="common">isolate Musca domestica/United States/Boucias/-</name>
    <name type="synonym">MHV</name>
    <dbReference type="NCBI Taxonomy" id="523909"/>
    <lineage>
        <taxon>Viruses</taxon>
        <taxon>Viruses incertae sedis</taxon>
        <taxon>Naldaviricetes</taxon>
        <taxon>Lefavirales</taxon>
        <taxon>Hytrosaviridae</taxon>
        <taxon>Muscavirus</taxon>
        <taxon>Muscavirus musdomesticae</taxon>
    </lineage>
</organism>
<reference evidence="1 2" key="1">
    <citation type="journal article" date="2008" name="Virology">
        <title>Sequence analysis of a non-classified, non-occluded DNA virus that causes salivary gland hypertrophy of Musca domestica, MdSGHV.</title>
        <authorList>
            <person name="Garcia-Maruniak A."/>
            <person name="Maruniak J.E."/>
            <person name="Farmerie W."/>
            <person name="Boucias D.G."/>
        </authorList>
    </citation>
    <scope>NUCLEOTIDE SEQUENCE [LARGE SCALE GENOMIC DNA]</scope>
    <source>
        <strain evidence="2">Isolate Musca domestica/United States/Boucias/-</strain>
    </source>
</reference>
<dbReference type="Proteomes" id="UP000011274">
    <property type="component" value="Segment"/>
</dbReference>
<accession>B2YG19</accession>
<dbReference type="EMBL" id="EU522111">
    <property type="protein sequence ID" value="ACD03501.1"/>
    <property type="molecule type" value="Genomic_DNA"/>
</dbReference>
<evidence type="ECO:0000313" key="2">
    <source>
        <dbReference type="Proteomes" id="UP000011274"/>
    </source>
</evidence>
<keyword evidence="2" id="KW-1185">Reference proteome</keyword>
<organismHost>
    <name type="scientific">Musca domestica</name>
    <name type="common">House fly</name>
    <dbReference type="NCBI Taxonomy" id="7370"/>
</organismHost>
<dbReference type="RefSeq" id="YP_001883370.1">
    <property type="nucleotide sequence ID" value="NC_010671.1"/>
</dbReference>
<sequence>MSSSSMLKDEYLRIVQKIQKMRYFNVRRTGSILCRKCKMVSQTPTLHVEHVSGRHPELAGYCPYCQRELVSGLGGRITKKSTQHLKFCCFFHKIENSKYRRIFNIAGGPKLSNGCDEQTDEGGRIYKTSILTLQRSVNDERYLLNVLEYEAHRDSVYSPPQSTMPTSLSHRWHAIVNFHRDYALNGTRERYPAWLLNIDIDLKASSSIRRLVATSTLEFHPRENIDCQLVRVLSLQWTKYRVYKCVFVYTEFIANIDLMMKLVRTQCIAVTRYMHIYKANDSYMIDMIIVRPRDDCVNIREIISILKNMNAIETFDTFIDTCCDLSSLNNDPMRFPCVEKFQLLGLTYDQDVMLPSSAIQHSYPAVPSSTLSSSSSSSLTSVSSTSSSFANTTPTIQLPNNSTVIQMINRSLMANGGGTQQEHPSTREVNVYTIPENYLNNGKLGYHEFLSPLSKHAAVHMYALTEYGCVHAFNRLLRYSNLVNQIPNVTQDKRLRFVLRYSSMQADKRIQNYTISLCNGETFANEQYYRSQTFNARNLGDSGGEKVFVIDPNNIKLVTSVSASNTPSDELTLFPNMLYVTSAKYILTARQVEIYKVAQYNREKILMEINNVPTTTAITAAEAMDSV</sequence>